<dbReference type="SMART" id="SM00220">
    <property type="entry name" value="S_TKc"/>
    <property type="match status" value="1"/>
</dbReference>
<evidence type="ECO:0000313" key="7">
    <source>
        <dbReference type="Proteomes" id="UP000692954"/>
    </source>
</evidence>
<dbReference type="CDD" id="cd00180">
    <property type="entry name" value="PKc"/>
    <property type="match status" value="1"/>
</dbReference>
<dbReference type="Proteomes" id="UP000692954">
    <property type="component" value="Unassembled WGS sequence"/>
</dbReference>
<keyword evidence="7" id="KW-1185">Reference proteome</keyword>
<accession>A0A8S1PUD4</accession>
<evidence type="ECO:0000256" key="1">
    <source>
        <dbReference type="ARBA" id="ARBA00022679"/>
    </source>
</evidence>
<feature type="domain" description="Protein kinase" evidence="5">
    <location>
        <begin position="24"/>
        <end position="252"/>
    </location>
</feature>
<evidence type="ECO:0000313" key="6">
    <source>
        <dbReference type="EMBL" id="CAD8106601.1"/>
    </source>
</evidence>
<name>A0A8S1PUD4_9CILI</name>
<gene>
    <name evidence="6" type="ORF">PSON_ATCC_30995.1.T0870064</name>
</gene>
<sequence>MGNVSAFINYHTELTFSTDLNDQIHFCESISHQSLGKIQIWKIKENSSIKLFSFTRHVYCFDSTLLNIHQKRCSLQHSNLLQYYASTQTQPTFCGSLESQNFFFEYIPQTLQKVLDKREQPFPEIEIWKYLEQMVDVLSYLEENQCFHGNINLENIFVTEDNTIKILDQLNQQLTDYLLKSDVYDLAESIIELMTKNKFHKEFKETLKSLTDQYSIQLLSVLAKMLNKNPDKRPNFKELSESIQNRATQPIILESQKSESHSQTFQVLQNTNQTQKIRKQFVTSSQNNNKNQLDRTINYYPQKMYSQLKVPIPQVQFITKKQSYSNQEFEQLNFNDSHQQSIQEKISSPNKKCNMNGSQASTIISNQISFLETLKGNANVSAKQINCQNKINIKQHNSLVQNILIQDDLNKTSSTFTDQAK</sequence>
<comment type="caution">
    <text evidence="6">The sequence shown here is derived from an EMBL/GenBank/DDBJ whole genome shotgun (WGS) entry which is preliminary data.</text>
</comment>
<evidence type="ECO:0000256" key="2">
    <source>
        <dbReference type="ARBA" id="ARBA00022741"/>
    </source>
</evidence>
<reference evidence="6" key="1">
    <citation type="submission" date="2021-01" db="EMBL/GenBank/DDBJ databases">
        <authorList>
            <consortium name="Genoscope - CEA"/>
            <person name="William W."/>
        </authorList>
    </citation>
    <scope>NUCLEOTIDE SEQUENCE</scope>
</reference>
<evidence type="ECO:0000256" key="3">
    <source>
        <dbReference type="ARBA" id="ARBA00022777"/>
    </source>
</evidence>
<dbReference type="PROSITE" id="PS50011">
    <property type="entry name" value="PROTEIN_KINASE_DOM"/>
    <property type="match status" value="1"/>
</dbReference>
<keyword evidence="4" id="KW-0067">ATP-binding</keyword>
<dbReference type="GO" id="GO:0004674">
    <property type="term" value="F:protein serine/threonine kinase activity"/>
    <property type="evidence" value="ECO:0007669"/>
    <property type="project" value="TreeGrafter"/>
</dbReference>
<keyword evidence="3" id="KW-0418">Kinase</keyword>
<dbReference type="EMBL" id="CAJJDN010000087">
    <property type="protein sequence ID" value="CAD8106601.1"/>
    <property type="molecule type" value="Genomic_DNA"/>
</dbReference>
<protein>
    <recommendedName>
        <fullName evidence="5">Protein kinase domain-containing protein</fullName>
    </recommendedName>
</protein>
<dbReference type="GO" id="GO:0005524">
    <property type="term" value="F:ATP binding"/>
    <property type="evidence" value="ECO:0007669"/>
    <property type="project" value="UniProtKB-KW"/>
</dbReference>
<dbReference type="PANTHER" id="PTHR43671">
    <property type="entry name" value="SERINE/THREONINE-PROTEIN KINASE NEK"/>
    <property type="match status" value="1"/>
</dbReference>
<dbReference type="OrthoDB" id="2687620at2759"/>
<proteinExistence type="predicted"/>
<dbReference type="Pfam" id="PF00069">
    <property type="entry name" value="Pkinase"/>
    <property type="match status" value="1"/>
</dbReference>
<dbReference type="InterPro" id="IPR050660">
    <property type="entry name" value="NEK_Ser/Thr_kinase"/>
</dbReference>
<evidence type="ECO:0000259" key="5">
    <source>
        <dbReference type="PROSITE" id="PS50011"/>
    </source>
</evidence>
<organism evidence="6 7">
    <name type="scientific">Paramecium sonneborni</name>
    <dbReference type="NCBI Taxonomy" id="65129"/>
    <lineage>
        <taxon>Eukaryota</taxon>
        <taxon>Sar</taxon>
        <taxon>Alveolata</taxon>
        <taxon>Ciliophora</taxon>
        <taxon>Intramacronucleata</taxon>
        <taxon>Oligohymenophorea</taxon>
        <taxon>Peniculida</taxon>
        <taxon>Parameciidae</taxon>
        <taxon>Paramecium</taxon>
    </lineage>
</organism>
<dbReference type="PANTHER" id="PTHR43671:SF106">
    <property type="entry name" value="NIMA-LIKE KINASE"/>
    <property type="match status" value="1"/>
</dbReference>
<keyword evidence="2" id="KW-0547">Nucleotide-binding</keyword>
<dbReference type="AlphaFoldDB" id="A0A8S1PUD4"/>
<dbReference type="InterPro" id="IPR000719">
    <property type="entry name" value="Prot_kinase_dom"/>
</dbReference>
<keyword evidence="1" id="KW-0808">Transferase</keyword>
<evidence type="ECO:0000256" key="4">
    <source>
        <dbReference type="ARBA" id="ARBA00022840"/>
    </source>
</evidence>